<sequence length="190" mass="21509">MVNIGFVCEGKTEQDIIESASFQEWLYRNGLTCVSPVFDVAGSGNLLPHRMTDIRETLFRNGASVIVVITDLDQDECITITRERVTNQNNQVVIVAVQQIESWFLGDTITLRRLFSDDTFEFNNPEAEQNPFATLKHLFKLKTQRGIGTKPMLARRMLKYGFTIENAARHPNCSSANYFLTKLQTLASAN</sequence>
<name>A0A2K8YSX3_9BACT</name>
<organism evidence="1 2">
    <name type="scientific">Spirosoma pollinicola</name>
    <dbReference type="NCBI Taxonomy" id="2057025"/>
    <lineage>
        <taxon>Bacteria</taxon>
        <taxon>Pseudomonadati</taxon>
        <taxon>Bacteroidota</taxon>
        <taxon>Cytophagia</taxon>
        <taxon>Cytophagales</taxon>
        <taxon>Cytophagaceae</taxon>
        <taxon>Spirosoma</taxon>
    </lineage>
</organism>
<dbReference type="Proteomes" id="UP000232883">
    <property type="component" value="Chromosome"/>
</dbReference>
<evidence type="ECO:0000313" key="1">
    <source>
        <dbReference type="EMBL" id="AUD00732.1"/>
    </source>
</evidence>
<evidence type="ECO:0000313" key="2">
    <source>
        <dbReference type="Proteomes" id="UP000232883"/>
    </source>
</evidence>
<dbReference type="EMBL" id="CP025096">
    <property type="protein sequence ID" value="AUD00732.1"/>
    <property type="molecule type" value="Genomic_DNA"/>
</dbReference>
<proteinExistence type="predicted"/>
<dbReference type="KEGG" id="spir:CWM47_02185"/>
<evidence type="ECO:0008006" key="3">
    <source>
        <dbReference type="Google" id="ProtNLM"/>
    </source>
</evidence>
<dbReference type="AlphaFoldDB" id="A0A2K8YSX3"/>
<keyword evidence="2" id="KW-1185">Reference proteome</keyword>
<accession>A0A2K8YSX3</accession>
<gene>
    <name evidence="1" type="ORF">CWM47_02185</name>
</gene>
<protein>
    <recommendedName>
        <fullName evidence="3">DUF4276 domain-containing protein</fullName>
    </recommendedName>
</protein>
<reference evidence="1 2" key="1">
    <citation type="submission" date="2017-11" db="EMBL/GenBank/DDBJ databases">
        <title>Taxonomic description and genome sequences of Spirosoma HA7 sp. nov., isolated from pollen microhabitat of Corylus avellana.</title>
        <authorList>
            <person name="Ambika Manirajan B."/>
            <person name="Suarez C."/>
            <person name="Ratering S."/>
            <person name="Geissler-Plaum R."/>
            <person name="Cardinale M."/>
            <person name="Sylvia S."/>
        </authorList>
    </citation>
    <scope>NUCLEOTIDE SEQUENCE [LARGE SCALE GENOMIC DNA]</scope>
    <source>
        <strain evidence="1 2">HA7</strain>
    </source>
</reference>